<gene>
    <name evidence="1" type="ORF">OEZ60_08270</name>
</gene>
<reference evidence="1 2" key="1">
    <citation type="submission" date="2022-10" db="EMBL/GenBank/DDBJ databases">
        <title>Defluviimonas sp. nov., isolated from ocean surface sediments.</title>
        <authorList>
            <person name="He W."/>
            <person name="Wang L."/>
            <person name="Zhang D.-F."/>
        </authorList>
    </citation>
    <scope>NUCLEOTIDE SEQUENCE [LARGE SCALE GENOMIC DNA]</scope>
    <source>
        <strain evidence="1 2">WL0024</strain>
    </source>
</reference>
<organism evidence="1 2">
    <name type="scientific">Albidovulum salinarum</name>
    <dbReference type="NCBI Taxonomy" id="2984153"/>
    <lineage>
        <taxon>Bacteria</taxon>
        <taxon>Pseudomonadati</taxon>
        <taxon>Pseudomonadota</taxon>
        <taxon>Alphaproteobacteria</taxon>
        <taxon>Rhodobacterales</taxon>
        <taxon>Paracoccaceae</taxon>
        <taxon>Albidovulum</taxon>
    </lineage>
</organism>
<accession>A0ABT2X2S4</accession>
<sequence length="45" mass="5076">MANFEIGISQFASRSATARAKCLYPARLRAFSPKAPRYLFLNVIQ</sequence>
<dbReference type="EMBL" id="JAOVQO010000006">
    <property type="protein sequence ID" value="MCU9847999.1"/>
    <property type="molecule type" value="Genomic_DNA"/>
</dbReference>
<keyword evidence="2" id="KW-1185">Reference proteome</keyword>
<dbReference type="Proteomes" id="UP001209535">
    <property type="component" value="Unassembled WGS sequence"/>
</dbReference>
<proteinExistence type="predicted"/>
<evidence type="ECO:0000313" key="2">
    <source>
        <dbReference type="Proteomes" id="UP001209535"/>
    </source>
</evidence>
<name>A0ABT2X2S4_9RHOB</name>
<evidence type="ECO:0000313" key="1">
    <source>
        <dbReference type="EMBL" id="MCU9847999.1"/>
    </source>
</evidence>
<protein>
    <submittedName>
        <fullName evidence="1">Uncharacterized protein</fullName>
    </submittedName>
</protein>
<comment type="caution">
    <text evidence="1">The sequence shown here is derived from an EMBL/GenBank/DDBJ whole genome shotgun (WGS) entry which is preliminary data.</text>
</comment>